<dbReference type="STRING" id="70415.A0A5S6QI41"/>
<evidence type="ECO:0000313" key="4">
    <source>
        <dbReference type="WBParaSite" id="TMUE_2000006815.1"/>
    </source>
</evidence>
<feature type="coiled-coil region" evidence="1">
    <location>
        <begin position="110"/>
        <end position="137"/>
    </location>
</feature>
<dbReference type="WBParaSite" id="TMUE_2000006815.1">
    <property type="protein sequence ID" value="TMUE_2000006815.1"/>
    <property type="gene ID" value="WBGene00286269"/>
</dbReference>
<feature type="compositionally biased region" description="Basic and acidic residues" evidence="2">
    <location>
        <begin position="301"/>
        <end position="311"/>
    </location>
</feature>
<accession>A0A5S6QI41</accession>
<evidence type="ECO:0000256" key="1">
    <source>
        <dbReference type="SAM" id="Coils"/>
    </source>
</evidence>
<feature type="region of interest" description="Disordered" evidence="2">
    <location>
        <begin position="241"/>
        <end position="311"/>
    </location>
</feature>
<evidence type="ECO:0000256" key="2">
    <source>
        <dbReference type="SAM" id="MobiDB-lite"/>
    </source>
</evidence>
<evidence type="ECO:0000313" key="3">
    <source>
        <dbReference type="Proteomes" id="UP000046395"/>
    </source>
</evidence>
<keyword evidence="1" id="KW-0175">Coiled coil</keyword>
<sequence length="441" mass="48725">MVGKHNCQRRPKDIDVNFNVLVARTGKETGTHLGRDEPELCGIVATKAPTIEKQGFDYAMLKLMGELYAALLKTDVKLDPEARQRAVILNDVGKVYLKADLWKPLTSGKVVRITDDLDKLRREVAQLQKTVAQSKDRNVQKAIATLSKLTDAQLTGTMDELGEIYRGIGKGVHIPTCMIKDVVHEMSKQGVLPPEEASTLSKTLSSSKLETSTPVQLAQIVAPGVVTRQDGNVKARCKLLGMSKPPSEQPDAEEKKEANKDAVSPKPDEPKPRQEGGSSKKKKKSLPKEGAKLSRKSRPSNSKDDPAKRSLERVSNMLGMKSAKRPPEELAQDLQFQPTKTEEARNYQFLIVLNLLDEVESKNRPLTELELKFVRDVMENMATVPLDKVQVALNEASDKKVITPVQANKAFADLSKEAIKGTGNVPLIAVRKLFDEVMPKK</sequence>
<proteinExistence type="predicted"/>
<name>A0A5S6QI41_TRIMR</name>
<dbReference type="AlphaFoldDB" id="A0A5S6QI41"/>
<reference evidence="4" key="1">
    <citation type="submission" date="2019-12" db="UniProtKB">
        <authorList>
            <consortium name="WormBaseParasite"/>
        </authorList>
    </citation>
    <scope>IDENTIFICATION</scope>
</reference>
<protein>
    <submittedName>
        <fullName evidence="4">Uncharacterized protein</fullName>
    </submittedName>
</protein>
<feature type="region of interest" description="Disordered" evidence="2">
    <location>
        <begin position="190"/>
        <end position="213"/>
    </location>
</feature>
<keyword evidence="3" id="KW-1185">Reference proteome</keyword>
<organism evidence="3 4">
    <name type="scientific">Trichuris muris</name>
    <name type="common">Mouse whipworm</name>
    <dbReference type="NCBI Taxonomy" id="70415"/>
    <lineage>
        <taxon>Eukaryota</taxon>
        <taxon>Metazoa</taxon>
        <taxon>Ecdysozoa</taxon>
        <taxon>Nematoda</taxon>
        <taxon>Enoplea</taxon>
        <taxon>Dorylaimia</taxon>
        <taxon>Trichinellida</taxon>
        <taxon>Trichuridae</taxon>
        <taxon>Trichuris</taxon>
    </lineage>
</organism>
<dbReference type="Proteomes" id="UP000046395">
    <property type="component" value="Unassembled WGS sequence"/>
</dbReference>
<feature type="compositionally biased region" description="Low complexity" evidence="2">
    <location>
        <begin position="195"/>
        <end position="213"/>
    </location>
</feature>